<dbReference type="Pfam" id="PF00175">
    <property type="entry name" value="NAD_binding_1"/>
    <property type="match status" value="1"/>
</dbReference>
<evidence type="ECO:0000256" key="5">
    <source>
        <dbReference type="ARBA" id="ARBA00022630"/>
    </source>
</evidence>
<dbReference type="Gene3D" id="3.40.50.80">
    <property type="entry name" value="Nucleotide-binding domain of ferredoxin-NADP reductase (FNR) module"/>
    <property type="match status" value="1"/>
</dbReference>
<evidence type="ECO:0000256" key="1">
    <source>
        <dbReference type="ARBA" id="ARBA00001974"/>
    </source>
</evidence>
<dbReference type="OrthoDB" id="432685at2759"/>
<evidence type="ECO:0000256" key="10">
    <source>
        <dbReference type="ARBA" id="ARBA00023002"/>
    </source>
</evidence>
<comment type="catalytic activity">
    <reaction evidence="13">
        <text>2 Fe(3+)-[Dph3] + NADH = 2 Fe(2+)-[Dph3] + NAD(+) + H(+)</text>
        <dbReference type="Rhea" id="RHEA:71231"/>
        <dbReference type="Rhea" id="RHEA-COMP:18002"/>
        <dbReference type="Rhea" id="RHEA-COMP:18003"/>
        <dbReference type="ChEBI" id="CHEBI:15378"/>
        <dbReference type="ChEBI" id="CHEBI:29033"/>
        <dbReference type="ChEBI" id="CHEBI:29034"/>
        <dbReference type="ChEBI" id="CHEBI:57540"/>
        <dbReference type="ChEBI" id="CHEBI:57945"/>
        <dbReference type="ChEBI" id="CHEBI:83228"/>
    </reaction>
    <physiologicalReaction direction="left-to-right" evidence="13">
        <dbReference type="Rhea" id="RHEA:71232"/>
    </physiologicalReaction>
</comment>
<feature type="binding site" evidence="14">
    <location>
        <position position="30"/>
    </location>
    <ligand>
        <name>FAD</name>
        <dbReference type="ChEBI" id="CHEBI:57692"/>
    </ligand>
</feature>
<dbReference type="PRINTS" id="PR00406">
    <property type="entry name" value="CYTB5RDTASE"/>
</dbReference>
<comment type="similarity">
    <text evidence="4 15">Belongs to the flavoprotein pyridine nucleotide cytochrome reductase family.</text>
</comment>
<evidence type="ECO:0000256" key="7">
    <source>
        <dbReference type="ARBA" id="ARBA00022787"/>
    </source>
</evidence>
<evidence type="ECO:0000256" key="4">
    <source>
        <dbReference type="ARBA" id="ARBA00006105"/>
    </source>
</evidence>
<keyword evidence="8 14" id="KW-0274">FAD</keyword>
<evidence type="ECO:0000256" key="3">
    <source>
        <dbReference type="ARBA" id="ARBA00005156"/>
    </source>
</evidence>
<keyword evidence="7" id="KW-1000">Mitochondrion outer membrane</keyword>
<dbReference type="InterPro" id="IPR001433">
    <property type="entry name" value="OxRdtase_FAD/NAD-bd"/>
</dbReference>
<keyword evidence="12" id="KW-0472">Membrane</keyword>
<dbReference type="InterPro" id="IPR039261">
    <property type="entry name" value="FNR_nucleotide-bd"/>
</dbReference>
<dbReference type="InterPro" id="IPR001834">
    <property type="entry name" value="CBR-like"/>
</dbReference>
<dbReference type="Proteomes" id="UP001150538">
    <property type="component" value="Unassembled WGS sequence"/>
</dbReference>
<keyword evidence="7" id="KW-0496">Mitochondrion</keyword>
<feature type="binding site" evidence="14">
    <location>
        <position position="79"/>
    </location>
    <ligand>
        <name>FAD</name>
        <dbReference type="ChEBI" id="CHEBI:57692"/>
    </ligand>
</feature>
<evidence type="ECO:0000256" key="14">
    <source>
        <dbReference type="PIRSR" id="PIRSR601834-1"/>
    </source>
</evidence>
<feature type="binding site" evidence="14">
    <location>
        <position position="13"/>
    </location>
    <ligand>
        <name>FAD</name>
        <dbReference type="ChEBI" id="CHEBI:57692"/>
    </ligand>
</feature>
<evidence type="ECO:0000256" key="2">
    <source>
        <dbReference type="ARBA" id="ARBA00004294"/>
    </source>
</evidence>
<dbReference type="InterPro" id="IPR017927">
    <property type="entry name" value="FAD-bd_FR_type"/>
</dbReference>
<evidence type="ECO:0000313" key="17">
    <source>
        <dbReference type="EMBL" id="KAJ1920634.1"/>
    </source>
</evidence>
<comment type="subcellular location">
    <subcellularLocation>
        <location evidence="2">Mitochondrion outer membrane</location>
    </subcellularLocation>
</comment>
<comment type="caution">
    <text evidence="17">The sequence shown here is derived from an EMBL/GenBank/DDBJ whole genome shotgun (WGS) entry which is preliminary data.</text>
</comment>
<dbReference type="Gene3D" id="2.40.30.10">
    <property type="entry name" value="Translation factors"/>
    <property type="match status" value="1"/>
</dbReference>
<comment type="cofactor">
    <cofactor evidence="1 14 15">
        <name>FAD</name>
        <dbReference type="ChEBI" id="CHEBI:57692"/>
    </cofactor>
</comment>
<dbReference type="InterPro" id="IPR008333">
    <property type="entry name" value="Cbr1-like_FAD-bd_dom"/>
</dbReference>
<dbReference type="AlphaFoldDB" id="A0A9W8A6K7"/>
<keyword evidence="10 15" id="KW-0560">Oxidoreductase</keyword>
<dbReference type="EMBL" id="JANBPU010000011">
    <property type="protein sequence ID" value="KAJ1920634.1"/>
    <property type="molecule type" value="Genomic_DNA"/>
</dbReference>
<evidence type="ECO:0000256" key="9">
    <source>
        <dbReference type="ARBA" id="ARBA00022989"/>
    </source>
</evidence>
<keyword evidence="5 14" id="KW-0285">Flavoprotein</keyword>
<dbReference type="SUPFAM" id="SSF52343">
    <property type="entry name" value="Ferredoxin reductase-like, C-terminal NADP-linked domain"/>
    <property type="match status" value="1"/>
</dbReference>
<dbReference type="EC" id="1.6.2.2" evidence="15"/>
<protein>
    <recommendedName>
        <fullName evidence="15">NADH-cytochrome b5 reductase</fullName>
        <ecNumber evidence="15">1.6.2.2</ecNumber>
    </recommendedName>
</protein>
<gene>
    <name evidence="17" type="primary">CBR1</name>
    <name evidence="17" type="ORF">H4219_001192</name>
</gene>
<dbReference type="SUPFAM" id="SSF63380">
    <property type="entry name" value="Riboflavin synthase domain-like"/>
    <property type="match status" value="1"/>
</dbReference>
<feature type="domain" description="FAD-binding FR-type" evidence="16">
    <location>
        <begin position="1"/>
        <end position="62"/>
    </location>
</feature>
<organism evidence="17 18">
    <name type="scientific">Mycoemilia scoparia</name>
    <dbReference type="NCBI Taxonomy" id="417184"/>
    <lineage>
        <taxon>Eukaryota</taxon>
        <taxon>Fungi</taxon>
        <taxon>Fungi incertae sedis</taxon>
        <taxon>Zoopagomycota</taxon>
        <taxon>Kickxellomycotina</taxon>
        <taxon>Kickxellomycetes</taxon>
        <taxon>Kickxellales</taxon>
        <taxon>Kickxellaceae</taxon>
        <taxon>Mycoemilia</taxon>
    </lineage>
</organism>
<dbReference type="CDD" id="cd06183">
    <property type="entry name" value="cyt_b5_reduct_like"/>
    <property type="match status" value="1"/>
</dbReference>
<evidence type="ECO:0000256" key="8">
    <source>
        <dbReference type="ARBA" id="ARBA00022827"/>
    </source>
</evidence>
<evidence type="ECO:0000256" key="11">
    <source>
        <dbReference type="ARBA" id="ARBA00023027"/>
    </source>
</evidence>
<feature type="binding site" evidence="14">
    <location>
        <position position="11"/>
    </location>
    <ligand>
        <name>FAD</name>
        <dbReference type="ChEBI" id="CHEBI:57692"/>
    </ligand>
</feature>
<sequence>MSKVGEKEVSRSYTPISLSEDKGFFELLIKSYPAGVLSKHFAGLKIGDSIDVRGPKGNFQYEPNSLRHIGMLAGGTGLTPMYQIIQSILRNPEDKTVIDLIYANVNEEDILLREKLDKLAQDHENFNIYYVLNNPPQNWKGGEGFVSQDMISEHLPKPDSDIKILVCGPPPMVKAMESHLVNLGYEKPRIVSKPVDQVFKF</sequence>
<name>A0A9W8A6K7_9FUNG</name>
<keyword evidence="11 15" id="KW-0520">NAD</keyword>
<dbReference type="InterPro" id="IPR017938">
    <property type="entry name" value="Riboflavin_synthase-like_b-brl"/>
</dbReference>
<keyword evidence="9" id="KW-1133">Transmembrane helix</keyword>
<evidence type="ECO:0000256" key="12">
    <source>
        <dbReference type="ARBA" id="ARBA00023136"/>
    </source>
</evidence>
<feature type="binding site" evidence="14">
    <location>
        <position position="28"/>
    </location>
    <ligand>
        <name>FAD</name>
        <dbReference type="ChEBI" id="CHEBI:57692"/>
    </ligand>
</feature>
<dbReference type="PROSITE" id="PS51384">
    <property type="entry name" value="FAD_FR"/>
    <property type="match status" value="1"/>
</dbReference>
<reference evidence="17" key="1">
    <citation type="submission" date="2022-07" db="EMBL/GenBank/DDBJ databases">
        <title>Phylogenomic reconstructions and comparative analyses of Kickxellomycotina fungi.</title>
        <authorList>
            <person name="Reynolds N.K."/>
            <person name="Stajich J.E."/>
            <person name="Barry K."/>
            <person name="Grigoriev I.V."/>
            <person name="Crous P."/>
            <person name="Smith M.E."/>
        </authorList>
    </citation>
    <scope>NUCLEOTIDE SEQUENCE</scope>
    <source>
        <strain evidence="17">NBRC 100468</strain>
    </source>
</reference>
<proteinExistence type="inferred from homology"/>
<feature type="binding site" evidence="14">
    <location>
        <position position="38"/>
    </location>
    <ligand>
        <name>FAD</name>
        <dbReference type="ChEBI" id="CHEBI:57692"/>
    </ligand>
</feature>
<dbReference type="InterPro" id="IPR001709">
    <property type="entry name" value="Flavoprot_Pyr_Nucl_cyt_Rdtase"/>
</dbReference>
<evidence type="ECO:0000256" key="15">
    <source>
        <dbReference type="RuleBase" id="RU361226"/>
    </source>
</evidence>
<evidence type="ECO:0000313" key="18">
    <source>
        <dbReference type="Proteomes" id="UP001150538"/>
    </source>
</evidence>
<dbReference type="GO" id="GO:0090524">
    <property type="term" value="F:cytochrome-b5 reductase activity, acting on NADH"/>
    <property type="evidence" value="ECO:0007669"/>
    <property type="project" value="UniProtKB-EC"/>
</dbReference>
<evidence type="ECO:0000256" key="6">
    <source>
        <dbReference type="ARBA" id="ARBA00022692"/>
    </source>
</evidence>
<dbReference type="PANTHER" id="PTHR19370">
    <property type="entry name" value="NADH-CYTOCHROME B5 REDUCTASE"/>
    <property type="match status" value="1"/>
</dbReference>
<dbReference type="Pfam" id="PF00970">
    <property type="entry name" value="FAD_binding_6"/>
    <property type="match status" value="1"/>
</dbReference>
<dbReference type="GO" id="GO:0005741">
    <property type="term" value="C:mitochondrial outer membrane"/>
    <property type="evidence" value="ECO:0007669"/>
    <property type="project" value="UniProtKB-SubCell"/>
</dbReference>
<dbReference type="FunFam" id="3.40.50.80:FF:000019">
    <property type="entry name" value="NADH-cytochrome b5 reductase"/>
    <property type="match status" value="1"/>
</dbReference>
<accession>A0A9W8A6K7</accession>
<comment type="catalytic activity">
    <reaction evidence="15">
        <text>2 Fe(III)-[cytochrome b5] + NADH = 2 Fe(II)-[cytochrome b5] + NAD(+) + H(+)</text>
        <dbReference type="Rhea" id="RHEA:46680"/>
        <dbReference type="Rhea" id="RHEA-COMP:10438"/>
        <dbReference type="Rhea" id="RHEA-COMP:10439"/>
        <dbReference type="ChEBI" id="CHEBI:15378"/>
        <dbReference type="ChEBI" id="CHEBI:29033"/>
        <dbReference type="ChEBI" id="CHEBI:29034"/>
        <dbReference type="ChEBI" id="CHEBI:57540"/>
        <dbReference type="ChEBI" id="CHEBI:57945"/>
        <dbReference type="EC" id="1.6.2.2"/>
    </reaction>
</comment>
<dbReference type="PANTHER" id="PTHR19370:SF184">
    <property type="entry name" value="NADH-CYTOCHROME B5 REDUCTASE-LIKE"/>
    <property type="match status" value="1"/>
</dbReference>
<keyword evidence="18" id="KW-1185">Reference proteome</keyword>
<comment type="pathway">
    <text evidence="3">Protein modification; peptidyl-diphthamide biosynthesis.</text>
</comment>
<evidence type="ECO:0000256" key="13">
    <source>
        <dbReference type="ARBA" id="ARBA00049138"/>
    </source>
</evidence>
<keyword evidence="6" id="KW-0812">Transmembrane</keyword>
<evidence type="ECO:0000259" key="16">
    <source>
        <dbReference type="PROSITE" id="PS51384"/>
    </source>
</evidence>
<dbReference type="PRINTS" id="PR00371">
    <property type="entry name" value="FPNCR"/>
</dbReference>